<feature type="domain" description="PTHB1 C-terminal helix bundle" evidence="6">
    <location>
        <begin position="745"/>
        <end position="819"/>
    </location>
</feature>
<feature type="domain" description="PTHB1 GAE" evidence="3">
    <location>
        <begin position="441"/>
        <end position="523"/>
    </location>
</feature>
<evidence type="ECO:0000259" key="6">
    <source>
        <dbReference type="Pfam" id="PF23339"/>
    </source>
</evidence>
<keyword evidence="8" id="KW-1185">Reference proteome</keyword>
<dbReference type="GO" id="GO:0016020">
    <property type="term" value="C:membrane"/>
    <property type="evidence" value="ECO:0007669"/>
    <property type="project" value="TreeGrafter"/>
</dbReference>
<protein>
    <submittedName>
        <fullName evidence="7">Protein PTHB1</fullName>
    </submittedName>
</protein>
<dbReference type="EMBL" id="NEVH01011193">
    <property type="protein sequence ID" value="PNF32019.1"/>
    <property type="molecule type" value="Genomic_DNA"/>
</dbReference>
<dbReference type="Proteomes" id="UP000235965">
    <property type="component" value="Unassembled WGS sequence"/>
</dbReference>
<dbReference type="InterPro" id="IPR055362">
    <property type="entry name" value="PTHB1_pf_dom"/>
</dbReference>
<evidence type="ECO:0000256" key="1">
    <source>
        <dbReference type="SAM" id="MobiDB-lite"/>
    </source>
</evidence>
<dbReference type="Pfam" id="PF23338">
    <property type="entry name" value="PTHB1_hp"/>
    <property type="match status" value="1"/>
</dbReference>
<feature type="domain" description="PTHB1 hairpin" evidence="5">
    <location>
        <begin position="639"/>
        <end position="741"/>
    </location>
</feature>
<feature type="region of interest" description="Disordered" evidence="1">
    <location>
        <begin position="890"/>
        <end position="940"/>
    </location>
</feature>
<reference evidence="7 8" key="1">
    <citation type="submission" date="2017-12" db="EMBL/GenBank/DDBJ databases">
        <title>Hemimetabolous genomes reveal molecular basis of termite eusociality.</title>
        <authorList>
            <person name="Harrison M.C."/>
            <person name="Jongepier E."/>
            <person name="Robertson H.M."/>
            <person name="Arning N."/>
            <person name="Bitard-Feildel T."/>
            <person name="Chao H."/>
            <person name="Childers C.P."/>
            <person name="Dinh H."/>
            <person name="Doddapaneni H."/>
            <person name="Dugan S."/>
            <person name="Gowin J."/>
            <person name="Greiner C."/>
            <person name="Han Y."/>
            <person name="Hu H."/>
            <person name="Hughes D.S.T."/>
            <person name="Huylmans A.-K."/>
            <person name="Kemena C."/>
            <person name="Kremer L.P.M."/>
            <person name="Lee S.L."/>
            <person name="Lopez-Ezquerra A."/>
            <person name="Mallet L."/>
            <person name="Monroy-Kuhn J.M."/>
            <person name="Moser A."/>
            <person name="Murali S.C."/>
            <person name="Muzny D.M."/>
            <person name="Otani S."/>
            <person name="Piulachs M.-D."/>
            <person name="Poelchau M."/>
            <person name="Qu J."/>
            <person name="Schaub F."/>
            <person name="Wada-Katsumata A."/>
            <person name="Worley K.C."/>
            <person name="Xie Q."/>
            <person name="Ylla G."/>
            <person name="Poulsen M."/>
            <person name="Gibbs R.A."/>
            <person name="Schal C."/>
            <person name="Richards S."/>
            <person name="Belles X."/>
            <person name="Korb J."/>
            <person name="Bornberg-Bauer E."/>
        </authorList>
    </citation>
    <scope>NUCLEOTIDE SEQUENCE [LARGE SCALE GENOMIC DNA]</scope>
    <source>
        <tissue evidence="7">Whole body</tissue>
    </source>
</reference>
<dbReference type="Pfam" id="PF14728">
    <property type="entry name" value="PTHB1_GAE"/>
    <property type="match status" value="1"/>
</dbReference>
<dbReference type="Pfam" id="PF14727">
    <property type="entry name" value="PHTB1_N"/>
    <property type="match status" value="1"/>
</dbReference>
<dbReference type="OrthoDB" id="10262646at2759"/>
<feature type="region of interest" description="Disordered" evidence="1">
    <location>
        <begin position="823"/>
        <end position="860"/>
    </location>
</feature>
<feature type="domain" description="PTHB1 platform" evidence="4">
    <location>
        <begin position="529"/>
        <end position="637"/>
    </location>
</feature>
<evidence type="ECO:0000259" key="5">
    <source>
        <dbReference type="Pfam" id="PF23338"/>
    </source>
</evidence>
<proteinExistence type="predicted"/>
<gene>
    <name evidence="7" type="ORF">B7P43_G06546</name>
</gene>
<dbReference type="PANTHER" id="PTHR20991:SF0">
    <property type="entry name" value="PROTEIN PTHB1"/>
    <property type="match status" value="1"/>
</dbReference>
<dbReference type="AlphaFoldDB" id="A0A2J7QTW1"/>
<evidence type="ECO:0000259" key="4">
    <source>
        <dbReference type="Pfam" id="PF23337"/>
    </source>
</evidence>
<feature type="compositionally biased region" description="Basic and acidic residues" evidence="1">
    <location>
        <begin position="823"/>
        <end position="832"/>
    </location>
</feature>
<evidence type="ECO:0000259" key="3">
    <source>
        <dbReference type="Pfam" id="PF14728"/>
    </source>
</evidence>
<dbReference type="Pfam" id="PF23337">
    <property type="entry name" value="PTHB1_pf"/>
    <property type="match status" value="1"/>
</dbReference>
<comment type="caution">
    <text evidence="7">The sequence shown here is derived from an EMBL/GenBank/DDBJ whole genome shotgun (WGS) entry which is preliminary data.</text>
</comment>
<dbReference type="InterPro" id="IPR026511">
    <property type="entry name" value="PTHB1"/>
</dbReference>
<dbReference type="InterPro" id="IPR055364">
    <property type="entry name" value="PTHB1_CtH_dom"/>
</dbReference>
<dbReference type="Pfam" id="PF23339">
    <property type="entry name" value="PTHB1_CtH"/>
    <property type="match status" value="1"/>
</dbReference>
<name>A0A2J7QTW1_9NEOP</name>
<dbReference type="STRING" id="105785.A0A2J7QTW1"/>
<evidence type="ECO:0000313" key="8">
    <source>
        <dbReference type="Proteomes" id="UP000235965"/>
    </source>
</evidence>
<sequence>MSLFKARDLWCAQCGDNETFDQASIFTANLGSRYDKIIVGSHSGYLRVFEPSVELLEDGTINGNKPTDLVIEMHLPQPVLQISAGKLVSGSQNEHLSVLHPRSVAVYSLVTKAGAAEHGDQSRLVLAYEHQLRRSAFCMVLGPFGGVNGRDFLCVQSLDGTLSFFEQETFSFIRFLPGFLLPGPLVFLPHTDSFLTVTSNWHAETYRYQVLAEAGGTSDEESASGRKVTTEWSYNIGEAALDVVAVTWANSYCDILVLGERNLFCLKDNGTLKFMKRLEYKPCCFHPYFIEPDGRLMVLIVSETNTLLVYEHTKLLWSAQLFVAPVAVTRATFEVINSSQQKLSMKGVLVLLSDQGELQCSYLGTEPSLFMAPPLEIHAIDYEQAGKELSELQKVIKTYTKRSTASLTSTAAEQEVKVSVSVNSQLEPCPFPHSIDEEGVEIPMCRVSVELVPHSPLSKVQVSVIVQPPLTVSQVSHTISSLCERSSIIAYVYMEQSCDIPTLDVRVITSYMASTGGFPRVLHNVAQLPLKLVALFTAPAKEADFKVTLNTNQPVVSLSQLFPEFVGEGVLSGTSNAAGFQYYGGRGSTVTVLAAKSSQRYRLQCDTLPSLCLLTSQLVQRLNRHFSRHEGFTCSYSSSLPLHELFSEIGTHFFFREKARKIQEELGQRTTQFRVIQRRLLAKFKDKTPTPLTNLDMLLKEAYQQILASTDEMEEIQQALLRSRCQLGCVTRLILLMMRLMNTVSEEDYSDLQAALPSTVYDAEEQGWEEVTDAALSHLLRTSLAKGSKTSQHLAQIALEPMKDITRFKKHISAVLDRISKGSNKAERKDNVGELLKPVKSVSPIPEAGEGGHDEEPVVPVGSQYGERAVSANPRGRSAALLKAHRAAQMPVTNDGLTSHPEAGVVTLKTDQGQKEPSDPQVALIEGPSDVSPSADDDIW</sequence>
<accession>A0A2J7QTW1</accession>
<dbReference type="InParanoid" id="A0A2J7QTW1"/>
<feature type="domain" description="PTHB1 N-terminal" evidence="2">
    <location>
        <begin position="1"/>
        <end position="367"/>
    </location>
</feature>
<dbReference type="GO" id="GO:0034464">
    <property type="term" value="C:BBSome"/>
    <property type="evidence" value="ECO:0007669"/>
    <property type="project" value="InterPro"/>
</dbReference>
<dbReference type="InterPro" id="IPR028074">
    <property type="entry name" value="PHTB1_GAE_dom"/>
</dbReference>
<dbReference type="InterPro" id="IPR028073">
    <property type="entry name" value="PHTB1_N_dom"/>
</dbReference>
<dbReference type="PANTHER" id="PTHR20991">
    <property type="entry name" value="PARATHYROID HORMONE-RESPONSIVE B1 GENE"/>
    <property type="match status" value="1"/>
</dbReference>
<dbReference type="InterPro" id="IPR055363">
    <property type="entry name" value="PTHB1_hp_dom"/>
</dbReference>
<dbReference type="FunCoup" id="A0A2J7QTW1">
    <property type="interactions" value="88"/>
</dbReference>
<evidence type="ECO:0000313" key="7">
    <source>
        <dbReference type="EMBL" id="PNF32019.1"/>
    </source>
</evidence>
<dbReference type="GO" id="GO:0060271">
    <property type="term" value="P:cilium assembly"/>
    <property type="evidence" value="ECO:0007669"/>
    <property type="project" value="TreeGrafter"/>
</dbReference>
<organism evidence="7 8">
    <name type="scientific">Cryptotermes secundus</name>
    <dbReference type="NCBI Taxonomy" id="105785"/>
    <lineage>
        <taxon>Eukaryota</taxon>
        <taxon>Metazoa</taxon>
        <taxon>Ecdysozoa</taxon>
        <taxon>Arthropoda</taxon>
        <taxon>Hexapoda</taxon>
        <taxon>Insecta</taxon>
        <taxon>Pterygota</taxon>
        <taxon>Neoptera</taxon>
        <taxon>Polyneoptera</taxon>
        <taxon>Dictyoptera</taxon>
        <taxon>Blattodea</taxon>
        <taxon>Blattoidea</taxon>
        <taxon>Termitoidae</taxon>
        <taxon>Kalotermitidae</taxon>
        <taxon>Cryptotermitinae</taxon>
        <taxon>Cryptotermes</taxon>
    </lineage>
</organism>
<evidence type="ECO:0000259" key="2">
    <source>
        <dbReference type="Pfam" id="PF14727"/>
    </source>
</evidence>